<dbReference type="NCBIfam" id="NF009131">
    <property type="entry name" value="PRK12484.1"/>
    <property type="match status" value="1"/>
</dbReference>
<dbReference type="NCBIfam" id="TIGR01513">
    <property type="entry name" value="NAPRTase_put"/>
    <property type="match status" value="1"/>
</dbReference>
<dbReference type="SUPFAM" id="SSF54675">
    <property type="entry name" value="Nicotinate/Quinolinate PRTase N-terminal domain-like"/>
    <property type="match status" value="1"/>
</dbReference>
<dbReference type="InterPro" id="IPR006405">
    <property type="entry name" value="Nic_PRibTrfase_pncB"/>
</dbReference>
<keyword evidence="12" id="KW-0328">Glycosyltransferase</keyword>
<sequence length="444" mass="48725">MPTSHPLTIDLYELTMADSYLRRGRNEPAVFDLFVRPPVPGRRFLVAAGVEAALDYLERLRFGEEDLAYLRSLGVFSEAFLDYLAGFRFTGEVWAVREGELVFPGEPILYVRAPRIEAQIVETYLLNVVNFHTLIASKAARVRLAAGFDASVVDFSPRRDHGPEAALGVAYASYLAGLDGTSNVEAGRLLGLPVVGTMAHAYVMSFPSELEAFRAFAADHPAPVLLIDTYDTLEGARRALEVARELRAEGRALAGVRIDSGDLPTLTRRVRRIFDEAGFPEVKILISGDLDEYRIQAFLAAGGVADGYGVGTRLGTSYDLPALGGVYKLVEDAAGPQLKKSPGKRTWPGRKQVWRRWGEDAVRDVLGLAGEQAAGEPLLAPRMREGRRLAAPEPLAAVRERVRGWLARLPEDLRVIAADPKPDYPVEISSGLAALVRRLERARH</sequence>
<dbReference type="EC" id="6.3.4.21" evidence="3 9"/>
<dbReference type="InterPro" id="IPR040727">
    <property type="entry name" value="NAPRTase_N"/>
</dbReference>
<organism evidence="12 13">
    <name type="scientific">Oceanithermus desulfurans NBRC 100063</name>
    <dbReference type="NCBI Taxonomy" id="1227550"/>
    <lineage>
        <taxon>Bacteria</taxon>
        <taxon>Thermotogati</taxon>
        <taxon>Deinococcota</taxon>
        <taxon>Deinococci</taxon>
        <taxon>Thermales</taxon>
        <taxon>Thermaceae</taxon>
        <taxon>Oceanithermus</taxon>
    </lineage>
</organism>
<evidence type="ECO:0000256" key="9">
    <source>
        <dbReference type="RuleBase" id="RU365100"/>
    </source>
</evidence>
<dbReference type="Gene3D" id="3.20.20.70">
    <property type="entry name" value="Aldolase class I"/>
    <property type="match status" value="1"/>
</dbReference>
<dbReference type="PIRSF" id="PIRSF000484">
    <property type="entry name" value="NAPRT"/>
    <property type="match status" value="1"/>
</dbReference>
<dbReference type="GO" id="GO:0004516">
    <property type="term" value="F:nicotinate phosphoribosyltransferase activity"/>
    <property type="evidence" value="ECO:0007669"/>
    <property type="project" value="UniProtKB-UniRule"/>
</dbReference>
<reference evidence="12 13" key="1">
    <citation type="submission" date="2019-07" db="EMBL/GenBank/DDBJ databases">
        <title>Whole genome shotgun sequence of Oceanithermus desulfurans NBRC 100063.</title>
        <authorList>
            <person name="Hosoyama A."/>
            <person name="Uohara A."/>
            <person name="Ohji S."/>
            <person name="Ichikawa N."/>
        </authorList>
    </citation>
    <scope>NUCLEOTIDE SEQUENCE [LARGE SCALE GENOMIC DNA]</scope>
    <source>
        <strain evidence="12 13">NBRC 100063</strain>
    </source>
</reference>
<comment type="caution">
    <text evidence="12">The sequence shown here is derived from an EMBL/GenBank/DDBJ whole genome shotgun (WGS) entry which is preliminary data.</text>
</comment>
<protein>
    <recommendedName>
        <fullName evidence="3 9">Nicotinate phosphoribosyltransferase</fullName>
        <ecNumber evidence="3 9">6.3.4.21</ecNumber>
    </recommendedName>
</protein>
<dbReference type="InterPro" id="IPR036068">
    <property type="entry name" value="Nicotinate_pribotase-like_C"/>
</dbReference>
<evidence type="ECO:0000256" key="4">
    <source>
        <dbReference type="ARBA" id="ARBA00022553"/>
    </source>
</evidence>
<dbReference type="SUPFAM" id="SSF51690">
    <property type="entry name" value="Nicotinate/Quinolinate PRTase C-terminal domain-like"/>
    <property type="match status" value="1"/>
</dbReference>
<comment type="PTM">
    <text evidence="9">Transiently phosphorylated on a His residue during the reaction cycle. Phosphorylation strongly increases the affinity for substrates and increases the rate of nicotinate D-ribonucleotide production. Dephosphorylation regenerates the low-affinity form of the enzyme, leading to product release.</text>
</comment>
<proteinExistence type="inferred from homology"/>
<dbReference type="GO" id="GO:0005829">
    <property type="term" value="C:cytosol"/>
    <property type="evidence" value="ECO:0007669"/>
    <property type="project" value="TreeGrafter"/>
</dbReference>
<comment type="similarity">
    <text evidence="2 9">Belongs to the NAPRTase family.</text>
</comment>
<dbReference type="GO" id="GO:0016757">
    <property type="term" value="F:glycosyltransferase activity"/>
    <property type="evidence" value="ECO:0007669"/>
    <property type="project" value="UniProtKB-KW"/>
</dbReference>
<evidence type="ECO:0000256" key="3">
    <source>
        <dbReference type="ARBA" id="ARBA00013236"/>
    </source>
</evidence>
<evidence type="ECO:0000256" key="1">
    <source>
        <dbReference type="ARBA" id="ARBA00004952"/>
    </source>
</evidence>
<comment type="function">
    <text evidence="9">Catalyzes the first step in the biosynthesis of NAD from nicotinic acid, the ATP-dependent synthesis of beta-nicotinate D-ribonucleotide from nicotinate and 5-phospho-D-ribose 1-phosphate.</text>
</comment>
<gene>
    <name evidence="12" type="primary">pncB</name>
    <name evidence="12" type="ORF">ODE01S_21130</name>
</gene>
<evidence type="ECO:0000313" key="13">
    <source>
        <dbReference type="Proteomes" id="UP000321827"/>
    </source>
</evidence>
<dbReference type="InterPro" id="IPR013785">
    <property type="entry name" value="Aldolase_TIM"/>
</dbReference>
<dbReference type="InterPro" id="IPR007229">
    <property type="entry name" value="Nic_PRibTrfase-Fam"/>
</dbReference>
<comment type="catalytic activity">
    <reaction evidence="8 9">
        <text>5-phospho-alpha-D-ribose 1-diphosphate + nicotinate + ATP + H2O = nicotinate beta-D-ribonucleotide + ADP + phosphate + diphosphate</text>
        <dbReference type="Rhea" id="RHEA:36163"/>
        <dbReference type="ChEBI" id="CHEBI:15377"/>
        <dbReference type="ChEBI" id="CHEBI:30616"/>
        <dbReference type="ChEBI" id="CHEBI:32544"/>
        <dbReference type="ChEBI" id="CHEBI:33019"/>
        <dbReference type="ChEBI" id="CHEBI:43474"/>
        <dbReference type="ChEBI" id="CHEBI:57502"/>
        <dbReference type="ChEBI" id="CHEBI:58017"/>
        <dbReference type="ChEBI" id="CHEBI:456216"/>
        <dbReference type="EC" id="6.3.4.21"/>
    </reaction>
</comment>
<keyword evidence="7 9" id="KW-0808">Transferase</keyword>
<accession>A0A511RLZ8</accession>
<feature type="domain" description="Nicotinate phosphoribosyltransferase N-terminal" evidence="11">
    <location>
        <begin position="7"/>
        <end position="130"/>
    </location>
</feature>
<dbReference type="AlphaFoldDB" id="A0A511RLZ8"/>
<dbReference type="Pfam" id="PF17767">
    <property type="entry name" value="NAPRTase_N"/>
    <property type="match status" value="1"/>
</dbReference>
<dbReference type="GO" id="GO:0034355">
    <property type="term" value="P:NAD+ biosynthetic process via the salvage pathway"/>
    <property type="evidence" value="ECO:0007669"/>
    <property type="project" value="TreeGrafter"/>
</dbReference>
<dbReference type="Pfam" id="PF04095">
    <property type="entry name" value="NAPRTase"/>
    <property type="match status" value="1"/>
</dbReference>
<dbReference type="NCBIfam" id="NF006696">
    <property type="entry name" value="PRK09243.1-3"/>
    <property type="match status" value="1"/>
</dbReference>
<evidence type="ECO:0000313" key="12">
    <source>
        <dbReference type="EMBL" id="GEM90679.1"/>
    </source>
</evidence>
<dbReference type="CDD" id="cd01570">
    <property type="entry name" value="NAPRTase_A"/>
    <property type="match status" value="1"/>
</dbReference>
<dbReference type="PANTHER" id="PTHR11098">
    <property type="entry name" value="NICOTINATE PHOSPHORIBOSYLTRANSFERASE"/>
    <property type="match status" value="1"/>
</dbReference>
<dbReference type="RefSeq" id="WP_147148634.1">
    <property type="nucleotide sequence ID" value="NZ_BJXN01000018.1"/>
</dbReference>
<keyword evidence="6 9" id="KW-0662">Pyridine nucleotide biosynthesis</keyword>
<keyword evidence="4" id="KW-0597">Phosphoprotein</keyword>
<dbReference type="EMBL" id="BJXN01000018">
    <property type="protein sequence ID" value="GEM90679.1"/>
    <property type="molecule type" value="Genomic_DNA"/>
</dbReference>
<dbReference type="UniPathway" id="UPA00253">
    <property type="reaction ID" value="UER00457"/>
</dbReference>
<evidence type="ECO:0000256" key="7">
    <source>
        <dbReference type="ARBA" id="ARBA00022679"/>
    </source>
</evidence>
<comment type="pathway">
    <text evidence="1 9">Cofactor biosynthesis; NAD(+) biosynthesis; nicotinate D-ribonucleotide from nicotinate: step 1/1.</text>
</comment>
<evidence type="ECO:0000256" key="2">
    <source>
        <dbReference type="ARBA" id="ARBA00010897"/>
    </source>
</evidence>
<dbReference type="InterPro" id="IPR041525">
    <property type="entry name" value="N/Namide_PRibTrfase"/>
</dbReference>
<dbReference type="PANTHER" id="PTHR11098:SF1">
    <property type="entry name" value="NICOTINATE PHOSPHORIBOSYLTRANSFERASE"/>
    <property type="match status" value="1"/>
</dbReference>
<feature type="domain" description="Nicotinate/nicotinamide phosphoribosyltransferase" evidence="10">
    <location>
        <begin position="152"/>
        <end position="314"/>
    </location>
</feature>
<dbReference type="Proteomes" id="UP000321827">
    <property type="component" value="Unassembled WGS sequence"/>
</dbReference>
<name>A0A511RLZ8_9DEIN</name>
<evidence type="ECO:0000259" key="10">
    <source>
        <dbReference type="Pfam" id="PF04095"/>
    </source>
</evidence>
<evidence type="ECO:0000259" key="11">
    <source>
        <dbReference type="Pfam" id="PF17767"/>
    </source>
</evidence>
<evidence type="ECO:0000256" key="5">
    <source>
        <dbReference type="ARBA" id="ARBA00022598"/>
    </source>
</evidence>
<evidence type="ECO:0000256" key="6">
    <source>
        <dbReference type="ARBA" id="ARBA00022642"/>
    </source>
</evidence>
<dbReference type="OrthoDB" id="9770610at2"/>
<evidence type="ECO:0000256" key="8">
    <source>
        <dbReference type="ARBA" id="ARBA00048668"/>
    </source>
</evidence>
<keyword evidence="5 9" id="KW-0436">Ligase</keyword>
<dbReference type="Gene3D" id="3.20.140.10">
    <property type="entry name" value="nicotinate phosphoribosyltransferase"/>
    <property type="match status" value="1"/>
</dbReference>